<evidence type="ECO:0000256" key="1">
    <source>
        <dbReference type="SAM" id="MobiDB-lite"/>
    </source>
</evidence>
<gene>
    <name evidence="2" type="ORF">AVDCRST_MAG88-2561</name>
</gene>
<organism evidence="2">
    <name type="scientific">uncultured Thermomicrobiales bacterium</name>
    <dbReference type="NCBI Taxonomy" id="1645740"/>
    <lineage>
        <taxon>Bacteria</taxon>
        <taxon>Pseudomonadati</taxon>
        <taxon>Thermomicrobiota</taxon>
        <taxon>Thermomicrobia</taxon>
        <taxon>Thermomicrobiales</taxon>
        <taxon>environmental samples</taxon>
    </lineage>
</organism>
<sequence>DHHRRRARGQGHHNQPRPCGPRRWVAALRRRPLGIAPSRLRAHGSHSYGL</sequence>
<feature type="non-terminal residue" evidence="2">
    <location>
        <position position="50"/>
    </location>
</feature>
<dbReference type="AlphaFoldDB" id="A0A6J4V9R0"/>
<feature type="compositionally biased region" description="Basic residues" evidence="1">
    <location>
        <begin position="1"/>
        <end position="15"/>
    </location>
</feature>
<reference evidence="2" key="1">
    <citation type="submission" date="2020-02" db="EMBL/GenBank/DDBJ databases">
        <authorList>
            <person name="Meier V. D."/>
        </authorList>
    </citation>
    <scope>NUCLEOTIDE SEQUENCE</scope>
    <source>
        <strain evidence="2">AVDCRST_MAG88</strain>
    </source>
</reference>
<proteinExistence type="predicted"/>
<protein>
    <submittedName>
        <fullName evidence="2">Uncharacterized protein</fullName>
    </submittedName>
</protein>
<name>A0A6J4V9R0_9BACT</name>
<feature type="non-terminal residue" evidence="2">
    <location>
        <position position="1"/>
    </location>
</feature>
<accession>A0A6J4V9R0</accession>
<dbReference type="EMBL" id="CADCWM010000634">
    <property type="protein sequence ID" value="CAA9573321.1"/>
    <property type="molecule type" value="Genomic_DNA"/>
</dbReference>
<feature type="region of interest" description="Disordered" evidence="1">
    <location>
        <begin position="1"/>
        <end position="22"/>
    </location>
</feature>
<evidence type="ECO:0000313" key="2">
    <source>
        <dbReference type="EMBL" id="CAA9573321.1"/>
    </source>
</evidence>